<feature type="region of interest" description="Disordered" evidence="7">
    <location>
        <begin position="1"/>
        <end position="21"/>
    </location>
</feature>
<dbReference type="EMBL" id="JACGCM010000859">
    <property type="protein sequence ID" value="KAF6165034.1"/>
    <property type="molecule type" value="Genomic_DNA"/>
</dbReference>
<dbReference type="AlphaFoldDB" id="A0A7J7NDA0"/>
<evidence type="ECO:0000256" key="3">
    <source>
        <dbReference type="ARBA" id="ARBA00017307"/>
    </source>
</evidence>
<dbReference type="GO" id="GO:0046982">
    <property type="term" value="F:protein heterodimerization activity"/>
    <property type="evidence" value="ECO:0007669"/>
    <property type="project" value="InterPro"/>
</dbReference>
<comment type="similarity">
    <text evidence="2">Belongs to the TAF8 family.</text>
</comment>
<feature type="domain" description="Bromodomain associated" evidence="8">
    <location>
        <begin position="22"/>
        <end position="98"/>
    </location>
</feature>
<dbReference type="InterPro" id="IPR009072">
    <property type="entry name" value="Histone-fold"/>
</dbReference>
<keyword evidence="10" id="KW-1185">Reference proteome</keyword>
<feature type="compositionally biased region" description="Basic and acidic residues" evidence="7">
    <location>
        <begin position="1"/>
        <end position="18"/>
    </location>
</feature>
<name>A0A7J7NDA0_9MAGN</name>
<keyword evidence="4" id="KW-0805">Transcription regulation</keyword>
<evidence type="ECO:0000259" key="8">
    <source>
        <dbReference type="SMART" id="SM00576"/>
    </source>
</evidence>
<dbReference type="OrthoDB" id="436852at2759"/>
<dbReference type="InterPro" id="IPR006565">
    <property type="entry name" value="BTP"/>
</dbReference>
<evidence type="ECO:0000256" key="6">
    <source>
        <dbReference type="ARBA" id="ARBA00023242"/>
    </source>
</evidence>
<evidence type="ECO:0000256" key="1">
    <source>
        <dbReference type="ARBA" id="ARBA00004123"/>
    </source>
</evidence>
<dbReference type="InterPro" id="IPR037818">
    <property type="entry name" value="TAF8"/>
</dbReference>
<dbReference type="PANTHER" id="PTHR46338:SF1">
    <property type="entry name" value="TRANSCRIPTION INITIATION FACTOR TFIID SUBUNIT 8"/>
    <property type="match status" value="1"/>
</dbReference>
<reference evidence="9 10" key="1">
    <citation type="journal article" date="2020" name="IScience">
        <title>Genome Sequencing of the Endangered Kingdonia uniflora (Circaeasteraceae, Ranunculales) Reveals Potential Mechanisms of Evolutionary Specialization.</title>
        <authorList>
            <person name="Sun Y."/>
            <person name="Deng T."/>
            <person name="Zhang A."/>
            <person name="Moore M.J."/>
            <person name="Landis J.B."/>
            <person name="Lin N."/>
            <person name="Zhang H."/>
            <person name="Zhang X."/>
            <person name="Huang J."/>
            <person name="Zhang X."/>
            <person name="Sun H."/>
            <person name="Wang H."/>
        </authorList>
    </citation>
    <scope>NUCLEOTIDE SEQUENCE [LARGE SCALE GENOMIC DNA]</scope>
    <source>
        <strain evidence="9">TB1705</strain>
        <tissue evidence="9">Leaf</tissue>
    </source>
</reference>
<accession>A0A7J7NDA0</accession>
<dbReference type="CDD" id="cd08049">
    <property type="entry name" value="TAF8"/>
    <property type="match status" value="1"/>
</dbReference>
<dbReference type="SMART" id="SM00576">
    <property type="entry name" value="BTP"/>
    <property type="match status" value="1"/>
</dbReference>
<evidence type="ECO:0000313" key="9">
    <source>
        <dbReference type="EMBL" id="KAF6165034.1"/>
    </source>
</evidence>
<evidence type="ECO:0000256" key="2">
    <source>
        <dbReference type="ARBA" id="ARBA00008767"/>
    </source>
</evidence>
<evidence type="ECO:0000256" key="5">
    <source>
        <dbReference type="ARBA" id="ARBA00023163"/>
    </source>
</evidence>
<evidence type="ECO:0000256" key="7">
    <source>
        <dbReference type="SAM" id="MobiDB-lite"/>
    </source>
</evidence>
<dbReference type="Pfam" id="PF10406">
    <property type="entry name" value="TAF8_C"/>
    <property type="match status" value="1"/>
</dbReference>
<dbReference type="GO" id="GO:0005669">
    <property type="term" value="C:transcription factor TFIID complex"/>
    <property type="evidence" value="ECO:0007669"/>
    <property type="project" value="InterPro"/>
</dbReference>
<keyword evidence="6" id="KW-0539">Nucleus</keyword>
<dbReference type="PANTHER" id="PTHR46338">
    <property type="entry name" value="TRANSCRIPTION INITIATION FACTOR TFIID SUBUNIT 8"/>
    <property type="match status" value="1"/>
</dbReference>
<comment type="caution">
    <text evidence="9">The sequence shown here is derived from an EMBL/GenBank/DDBJ whole genome shotgun (WGS) entry which is preliminary data.</text>
</comment>
<organism evidence="9 10">
    <name type="scientific">Kingdonia uniflora</name>
    <dbReference type="NCBI Taxonomy" id="39325"/>
    <lineage>
        <taxon>Eukaryota</taxon>
        <taxon>Viridiplantae</taxon>
        <taxon>Streptophyta</taxon>
        <taxon>Embryophyta</taxon>
        <taxon>Tracheophyta</taxon>
        <taxon>Spermatophyta</taxon>
        <taxon>Magnoliopsida</taxon>
        <taxon>Ranunculales</taxon>
        <taxon>Circaeasteraceae</taxon>
        <taxon>Kingdonia</taxon>
    </lineage>
</organism>
<proteinExistence type="inferred from homology"/>
<dbReference type="SUPFAM" id="SSF47113">
    <property type="entry name" value="Histone-fold"/>
    <property type="match status" value="1"/>
</dbReference>
<evidence type="ECO:0000256" key="4">
    <source>
        <dbReference type="ARBA" id="ARBA00023015"/>
    </source>
</evidence>
<comment type="subcellular location">
    <subcellularLocation>
        <location evidence="1">Nucleus</location>
    </subcellularLocation>
</comment>
<evidence type="ECO:0000313" key="10">
    <source>
        <dbReference type="Proteomes" id="UP000541444"/>
    </source>
</evidence>
<keyword evidence="5" id="KW-0804">Transcription</keyword>
<protein>
    <recommendedName>
        <fullName evidence="3">Transcription initiation factor TFIID subunit 8</fullName>
    </recommendedName>
</protein>
<sequence length="373" mass="41285">MNDRSGEKSGREDKERVGEGSGEFSRAIAKIAVAQICESSGFQSCQQSAIETLTDIAIRYLCDLGKTAHFYANTAGRTDCNVFDIVQGLEDLCSSQGFSGASDVNRCLVDSGVVKEIIDFVESVEETPFAQPVPRFPVIRNRKPTPSFLQIGETPPGDGKHILPWLPAFPDPHTYVRTSMWNERTSDLRADKIEQQRQRRKGERSLLRLQQGLASNGSAPSTSAAVEPLVLDDRNNPFLAPPLQSGEIDVYPATVPSKLLSIEARPDTQGVSILETFAPVIEAAKDGQQYDSGREECERKDPSLPHKRLVVNFKFGVGKKSVVKPLMDSTLHRKGAGRLGYWFGKDDEKDDKKRRAEQILKESIENPQELAQL</sequence>
<dbReference type="Pfam" id="PF07524">
    <property type="entry name" value="Bromo_TP"/>
    <property type="match status" value="1"/>
</dbReference>
<dbReference type="Gene3D" id="1.10.20.10">
    <property type="entry name" value="Histone, subunit A"/>
    <property type="match status" value="1"/>
</dbReference>
<dbReference type="InterPro" id="IPR019473">
    <property type="entry name" value="TFIID_su8_C"/>
</dbReference>
<dbReference type="Proteomes" id="UP000541444">
    <property type="component" value="Unassembled WGS sequence"/>
</dbReference>
<gene>
    <name evidence="9" type="ORF">GIB67_000618</name>
</gene>